<gene>
    <name evidence="8" type="ORF">ACFPET_13825</name>
</gene>
<protein>
    <submittedName>
        <fullName evidence="8">Dicarboxylate/amino acid:cation symporter</fullName>
    </submittedName>
</protein>
<comment type="subcellular location">
    <subcellularLocation>
        <location evidence="1">Cell membrane</location>
        <topology evidence="1">Multi-pass membrane protein</topology>
    </subcellularLocation>
</comment>
<dbReference type="EMBL" id="JBHSDK010000018">
    <property type="protein sequence ID" value="MFC4336281.1"/>
    <property type="molecule type" value="Genomic_DNA"/>
</dbReference>
<evidence type="ECO:0000313" key="9">
    <source>
        <dbReference type="Proteomes" id="UP001595823"/>
    </source>
</evidence>
<dbReference type="PANTHER" id="PTHR42865">
    <property type="entry name" value="PROTON/GLUTAMATE-ASPARTATE SYMPORTER"/>
    <property type="match status" value="1"/>
</dbReference>
<evidence type="ECO:0000256" key="3">
    <source>
        <dbReference type="ARBA" id="ARBA00022475"/>
    </source>
</evidence>
<name>A0ABV8U121_9ACTN</name>
<evidence type="ECO:0000256" key="1">
    <source>
        <dbReference type="ARBA" id="ARBA00004651"/>
    </source>
</evidence>
<keyword evidence="2" id="KW-0813">Transport</keyword>
<feature type="transmembrane region" description="Helical" evidence="7">
    <location>
        <begin position="229"/>
        <end position="251"/>
    </location>
</feature>
<keyword evidence="3" id="KW-1003">Cell membrane</keyword>
<evidence type="ECO:0000256" key="4">
    <source>
        <dbReference type="ARBA" id="ARBA00022692"/>
    </source>
</evidence>
<evidence type="ECO:0000256" key="5">
    <source>
        <dbReference type="ARBA" id="ARBA00022989"/>
    </source>
</evidence>
<keyword evidence="6 7" id="KW-0472">Membrane</keyword>
<feature type="transmembrane region" description="Helical" evidence="7">
    <location>
        <begin position="197"/>
        <end position="217"/>
    </location>
</feature>
<evidence type="ECO:0000313" key="8">
    <source>
        <dbReference type="EMBL" id="MFC4336281.1"/>
    </source>
</evidence>
<dbReference type="InterPro" id="IPR036458">
    <property type="entry name" value="Na:dicarbo_symporter_sf"/>
</dbReference>
<evidence type="ECO:0000256" key="2">
    <source>
        <dbReference type="ARBA" id="ARBA00022448"/>
    </source>
</evidence>
<dbReference type="PRINTS" id="PR00173">
    <property type="entry name" value="EDTRNSPORT"/>
</dbReference>
<keyword evidence="9" id="KW-1185">Reference proteome</keyword>
<organism evidence="8 9">
    <name type="scientific">Salininema proteolyticum</name>
    <dbReference type="NCBI Taxonomy" id="1607685"/>
    <lineage>
        <taxon>Bacteria</taxon>
        <taxon>Bacillati</taxon>
        <taxon>Actinomycetota</taxon>
        <taxon>Actinomycetes</taxon>
        <taxon>Glycomycetales</taxon>
        <taxon>Glycomycetaceae</taxon>
        <taxon>Salininema</taxon>
    </lineage>
</organism>
<dbReference type="Gene3D" id="1.10.3860.10">
    <property type="entry name" value="Sodium:dicarboxylate symporter"/>
    <property type="match status" value="1"/>
</dbReference>
<dbReference type="Proteomes" id="UP001595823">
    <property type="component" value="Unassembled WGS sequence"/>
</dbReference>
<keyword evidence="4 7" id="KW-0812">Transmembrane</keyword>
<feature type="transmembrane region" description="Helical" evidence="7">
    <location>
        <begin position="332"/>
        <end position="358"/>
    </location>
</feature>
<evidence type="ECO:0000256" key="6">
    <source>
        <dbReference type="ARBA" id="ARBA00023136"/>
    </source>
</evidence>
<dbReference type="SUPFAM" id="SSF118215">
    <property type="entry name" value="Proton glutamate symport protein"/>
    <property type="match status" value="1"/>
</dbReference>
<feature type="transmembrane region" description="Helical" evidence="7">
    <location>
        <begin position="84"/>
        <end position="107"/>
    </location>
</feature>
<evidence type="ECO:0000256" key="7">
    <source>
        <dbReference type="SAM" id="Phobius"/>
    </source>
</evidence>
<dbReference type="PANTHER" id="PTHR42865:SF7">
    <property type="entry name" value="PROTON_GLUTAMATE-ASPARTATE SYMPORTER"/>
    <property type="match status" value="1"/>
</dbReference>
<feature type="transmembrane region" description="Helical" evidence="7">
    <location>
        <begin position="12"/>
        <end position="35"/>
    </location>
</feature>
<sequence>MESRPSLWRRYLQFPLIWKMLIGLALGVAAGLVFGESIDAIEPLGTIFLNLLQMVVFPVIVLTLVTGVASVAPSTLGKTGLKVVGLYMVTSAVAITLGITLAMLAGVGKGLSMPSEGGEPADTPSVWETVVGIVPSNPFSDLAEGKVLPIVFIALLVGFAVGAMRHASDEGMSDKGDLLFRIAEAGSEVMHRLIRGILEYAPIGVFALIAVTVGTTGPEALTSLAGLVGVVYGGVALEIGFYALLLFLFGYGVKNFFTHAKTPMLTAFVTRSSSGTLPVSLEAARKMGVPNSVSGFSLPLGATINMDGTALYVGASVVFVANVAGVDLTTGALLSVVLVGMLAAIGTAGVPGAGLIMLSLAISQAGLPFAPVVLVAGIDALLDMARTGSNVTGDLAVTRIAAGKKLQKEKAEAA</sequence>
<proteinExistence type="predicted"/>
<comment type="caution">
    <text evidence="8">The sequence shown here is derived from an EMBL/GenBank/DDBJ whole genome shotgun (WGS) entry which is preliminary data.</text>
</comment>
<dbReference type="Pfam" id="PF00375">
    <property type="entry name" value="SDF"/>
    <property type="match status" value="1"/>
</dbReference>
<accession>A0ABV8U121</accession>
<feature type="transmembrane region" description="Helical" evidence="7">
    <location>
        <begin position="47"/>
        <end position="72"/>
    </location>
</feature>
<reference evidence="9" key="1">
    <citation type="journal article" date="2019" name="Int. J. Syst. Evol. Microbiol.">
        <title>The Global Catalogue of Microorganisms (GCM) 10K type strain sequencing project: providing services to taxonomists for standard genome sequencing and annotation.</title>
        <authorList>
            <consortium name="The Broad Institute Genomics Platform"/>
            <consortium name="The Broad Institute Genome Sequencing Center for Infectious Disease"/>
            <person name="Wu L."/>
            <person name="Ma J."/>
        </authorList>
    </citation>
    <scope>NUCLEOTIDE SEQUENCE [LARGE SCALE GENOMIC DNA]</scope>
    <source>
        <strain evidence="9">IBRC-M 10908</strain>
    </source>
</reference>
<feature type="transmembrane region" description="Helical" evidence="7">
    <location>
        <begin position="147"/>
        <end position="164"/>
    </location>
</feature>
<keyword evidence="5 7" id="KW-1133">Transmembrane helix</keyword>
<dbReference type="InterPro" id="IPR001991">
    <property type="entry name" value="Na-dicarboxylate_symporter"/>
</dbReference>
<dbReference type="RefSeq" id="WP_380622035.1">
    <property type="nucleotide sequence ID" value="NZ_JBHSDK010000018.1"/>
</dbReference>